<dbReference type="Pfam" id="PF00072">
    <property type="entry name" value="Response_reg"/>
    <property type="match status" value="1"/>
</dbReference>
<dbReference type="PROSITE" id="PS50110">
    <property type="entry name" value="RESPONSE_REGULATORY"/>
    <property type="match status" value="1"/>
</dbReference>
<keyword evidence="1" id="KW-0597">Phosphoprotein</keyword>
<accession>A0ABU9KXV8</accession>
<sequence>MKQQQKVLIIDDHPLICEQYIKALQEVMTENEQLNMRIESAGDCDTAREKIKNTLIEGGWDLVFLDIRLPSSKDRKVLSGEDLGEMIRKNHPLAKIIVATTFNDNYRIQNIFKSLNPEGFLIKNDLDTKELVNAIQKIMQGGVHYSNTVSSLHRKQMFTEIKIDKIDRQILYELSLGTRMKDLPKIVPLSIAGIEKRKRILKEVFDVEDQGDKALIMKARELGFI</sequence>
<reference evidence="3 4" key="1">
    <citation type="submission" date="2024-04" db="EMBL/GenBank/DDBJ databases">
        <title>whole genome sequencing of Lutimonas vermicola strain IMCC1616.</title>
        <authorList>
            <person name="Bae S.S."/>
        </authorList>
    </citation>
    <scope>NUCLEOTIDE SEQUENCE [LARGE SCALE GENOMIC DNA]</scope>
    <source>
        <strain evidence="3 4">IMCC1616</strain>
    </source>
</reference>
<comment type="caution">
    <text evidence="3">The sequence shown here is derived from an EMBL/GenBank/DDBJ whole genome shotgun (WGS) entry which is preliminary data.</text>
</comment>
<feature type="domain" description="Response regulatory" evidence="2">
    <location>
        <begin position="6"/>
        <end position="138"/>
    </location>
</feature>
<proteinExistence type="predicted"/>
<dbReference type="Proteomes" id="UP001474120">
    <property type="component" value="Unassembled WGS sequence"/>
</dbReference>
<feature type="modified residue" description="4-aspartylphosphate" evidence="1">
    <location>
        <position position="66"/>
    </location>
</feature>
<organism evidence="3 4">
    <name type="scientific">Lutimonas vermicola</name>
    <dbReference type="NCBI Taxonomy" id="414288"/>
    <lineage>
        <taxon>Bacteria</taxon>
        <taxon>Pseudomonadati</taxon>
        <taxon>Bacteroidota</taxon>
        <taxon>Flavobacteriia</taxon>
        <taxon>Flavobacteriales</taxon>
        <taxon>Flavobacteriaceae</taxon>
        <taxon>Lutimonas</taxon>
    </lineage>
</organism>
<evidence type="ECO:0000313" key="4">
    <source>
        <dbReference type="Proteomes" id="UP001474120"/>
    </source>
</evidence>
<gene>
    <name evidence="3" type="ORF">AABB81_03930</name>
</gene>
<dbReference type="Gene3D" id="3.40.50.2300">
    <property type="match status" value="1"/>
</dbReference>
<dbReference type="RefSeq" id="WP_342158769.1">
    <property type="nucleotide sequence ID" value="NZ_JBCDNA010000001.1"/>
</dbReference>
<dbReference type="InterPro" id="IPR001789">
    <property type="entry name" value="Sig_transdc_resp-reg_receiver"/>
</dbReference>
<keyword evidence="4" id="KW-1185">Reference proteome</keyword>
<dbReference type="PANTHER" id="PTHR45566:SF2">
    <property type="entry name" value="NARL SUBFAMILY"/>
    <property type="match status" value="1"/>
</dbReference>
<dbReference type="EMBL" id="JBCDNA010000001">
    <property type="protein sequence ID" value="MEL4455030.1"/>
    <property type="molecule type" value="Genomic_DNA"/>
</dbReference>
<dbReference type="InterPro" id="IPR051015">
    <property type="entry name" value="EvgA-like"/>
</dbReference>
<dbReference type="PANTHER" id="PTHR45566">
    <property type="entry name" value="HTH-TYPE TRANSCRIPTIONAL REGULATOR YHJB-RELATED"/>
    <property type="match status" value="1"/>
</dbReference>
<protein>
    <submittedName>
        <fullName evidence="3">Response regulator</fullName>
    </submittedName>
</protein>
<name>A0ABU9KXV8_9FLAO</name>
<evidence type="ECO:0000259" key="2">
    <source>
        <dbReference type="PROSITE" id="PS50110"/>
    </source>
</evidence>
<dbReference type="InterPro" id="IPR011006">
    <property type="entry name" value="CheY-like_superfamily"/>
</dbReference>
<evidence type="ECO:0000256" key="1">
    <source>
        <dbReference type="PROSITE-ProRule" id="PRU00169"/>
    </source>
</evidence>
<evidence type="ECO:0000313" key="3">
    <source>
        <dbReference type="EMBL" id="MEL4455030.1"/>
    </source>
</evidence>
<dbReference type="SUPFAM" id="SSF52172">
    <property type="entry name" value="CheY-like"/>
    <property type="match status" value="1"/>
</dbReference>
<dbReference type="SMART" id="SM00448">
    <property type="entry name" value="REC"/>
    <property type="match status" value="1"/>
</dbReference>